<dbReference type="Pfam" id="PF01206">
    <property type="entry name" value="TusA"/>
    <property type="match status" value="1"/>
</dbReference>
<dbReference type="Proteomes" id="UP000295375">
    <property type="component" value="Unassembled WGS sequence"/>
</dbReference>
<proteinExistence type="inferred from homology"/>
<sequence>MTEPQISLQVDAVGLPCPMPLLKAKQAMHRLQPGQCLELHATDPGSCRDIPAWCRLAGHQLLSQSDQAPFVFVIEKAG</sequence>
<name>A0A4R6UY94_9GAMM</name>
<dbReference type="GO" id="GO:0016740">
    <property type="term" value="F:transferase activity"/>
    <property type="evidence" value="ECO:0007669"/>
    <property type="project" value="UniProtKB-KW"/>
</dbReference>
<dbReference type="RefSeq" id="WP_133587132.1">
    <property type="nucleotide sequence ID" value="NZ_CP037953.1"/>
</dbReference>
<dbReference type="AlphaFoldDB" id="A0A4R6UY94"/>
<evidence type="ECO:0000313" key="3">
    <source>
        <dbReference type="EMBL" id="TDQ51276.1"/>
    </source>
</evidence>
<keyword evidence="3" id="KW-0808">Transferase</keyword>
<dbReference type="EMBL" id="SNYM01000001">
    <property type="protein sequence ID" value="TDQ51276.1"/>
    <property type="molecule type" value="Genomic_DNA"/>
</dbReference>
<accession>A0A4R6UY94</accession>
<dbReference type="CDD" id="cd00291">
    <property type="entry name" value="SirA_YedF_YeeD"/>
    <property type="match status" value="1"/>
</dbReference>
<comment type="caution">
    <text evidence="3">The sequence shown here is derived from an EMBL/GenBank/DDBJ whole genome shotgun (WGS) entry which is preliminary data.</text>
</comment>
<evidence type="ECO:0000259" key="2">
    <source>
        <dbReference type="PROSITE" id="PS01148"/>
    </source>
</evidence>
<feature type="domain" description="UPF0033" evidence="2">
    <location>
        <begin position="10"/>
        <end position="34"/>
    </location>
</feature>
<dbReference type="PANTHER" id="PTHR33279:SF6">
    <property type="entry name" value="SULFUR CARRIER PROTEIN YEDF-RELATED"/>
    <property type="match status" value="1"/>
</dbReference>
<evidence type="ECO:0000256" key="1">
    <source>
        <dbReference type="ARBA" id="ARBA00008984"/>
    </source>
</evidence>
<dbReference type="OrthoDB" id="9797551at2"/>
<reference evidence="3 4" key="1">
    <citation type="submission" date="2019-03" db="EMBL/GenBank/DDBJ databases">
        <title>Genomic Encyclopedia of Type Strains, Phase IV (KMG-IV): sequencing the most valuable type-strain genomes for metagenomic binning, comparative biology and taxonomic classification.</title>
        <authorList>
            <person name="Goeker M."/>
        </authorList>
    </citation>
    <scope>NUCLEOTIDE SEQUENCE [LARGE SCALE GENOMIC DNA]</scope>
    <source>
        <strain evidence="3 4">DSM 103792</strain>
    </source>
</reference>
<dbReference type="PANTHER" id="PTHR33279">
    <property type="entry name" value="SULFUR CARRIER PROTEIN YEDF-RELATED"/>
    <property type="match status" value="1"/>
</dbReference>
<gene>
    <name evidence="3" type="ORF">EV696_101249</name>
</gene>
<dbReference type="InterPro" id="IPR036868">
    <property type="entry name" value="TusA-like_sf"/>
</dbReference>
<dbReference type="Gene3D" id="3.30.110.40">
    <property type="entry name" value="TusA-like domain"/>
    <property type="match status" value="1"/>
</dbReference>
<dbReference type="SUPFAM" id="SSF64307">
    <property type="entry name" value="SirA-like"/>
    <property type="match status" value="1"/>
</dbReference>
<evidence type="ECO:0000313" key="4">
    <source>
        <dbReference type="Proteomes" id="UP000295375"/>
    </source>
</evidence>
<comment type="similarity">
    <text evidence="1">Belongs to the sulfur carrier protein TusA family.</text>
</comment>
<organism evidence="3 4">
    <name type="scientific">Permianibacter aggregans</name>
    <dbReference type="NCBI Taxonomy" id="1510150"/>
    <lineage>
        <taxon>Bacteria</taxon>
        <taxon>Pseudomonadati</taxon>
        <taxon>Pseudomonadota</taxon>
        <taxon>Gammaproteobacteria</taxon>
        <taxon>Pseudomonadales</taxon>
        <taxon>Pseudomonadaceae</taxon>
        <taxon>Permianibacter</taxon>
    </lineage>
</organism>
<keyword evidence="4" id="KW-1185">Reference proteome</keyword>
<dbReference type="InterPro" id="IPR001455">
    <property type="entry name" value="TusA-like"/>
</dbReference>
<protein>
    <submittedName>
        <fullName evidence="3">TusA-related sulfurtransferase</fullName>
    </submittedName>
</protein>
<dbReference type="PROSITE" id="PS01148">
    <property type="entry name" value="UPF0033"/>
    <property type="match status" value="1"/>
</dbReference>